<feature type="domain" description="Na+-translocating membrane potential-generating system MpsC" evidence="1">
    <location>
        <begin position="138"/>
        <end position="227"/>
    </location>
</feature>
<evidence type="ECO:0000313" key="3">
    <source>
        <dbReference type="Proteomes" id="UP001139150"/>
    </source>
</evidence>
<reference evidence="2" key="1">
    <citation type="submission" date="2022-02" db="EMBL/GenBank/DDBJ databases">
        <title>Halalkalibacter sp. nov. isolated from Lonar Lake, India.</title>
        <authorList>
            <person name="Joshi A."/>
            <person name="Thite S."/>
            <person name="Lodha T."/>
        </authorList>
    </citation>
    <scope>NUCLEOTIDE SEQUENCE</scope>
    <source>
        <strain evidence="2">MEB205</strain>
    </source>
</reference>
<dbReference type="InterPro" id="IPR018745">
    <property type="entry name" value="MpsC"/>
</dbReference>
<dbReference type="Pfam" id="PF10057">
    <property type="entry name" value="MpsC"/>
    <property type="match status" value="2"/>
</dbReference>
<keyword evidence="3" id="KW-1185">Reference proteome</keyword>
<evidence type="ECO:0000313" key="2">
    <source>
        <dbReference type="EMBL" id="MCL7747722.1"/>
    </source>
</evidence>
<feature type="domain" description="Na+-translocating membrane potential-generating system MpsC" evidence="1">
    <location>
        <begin position="10"/>
        <end position="112"/>
    </location>
</feature>
<dbReference type="EMBL" id="JAKRYL010000010">
    <property type="protein sequence ID" value="MCL7747722.1"/>
    <property type="molecule type" value="Genomic_DNA"/>
</dbReference>
<accession>A0A9X2CTE5</accession>
<sequence length="227" mass="26422">MTDFQEQLNHISSYTSKLLRKKFGRGPELCSGTLSERYLLLHIRGFISPMEEVLLQQGMSKDVDTARSVIIAHVLEELKGVVQISLEVDVIEYYQDWNFPNNTGVIILVFEKEVEKKSITQVNNIGEFEKEISRISAIVQKVPDEIEITPLSDTILLVKREGILIQIEKALISKGYKNELLITKDELEKEYFHRYSRFNEILNRVVRDIFIDWDVEKDKSLMVFILQ</sequence>
<evidence type="ECO:0000259" key="1">
    <source>
        <dbReference type="Pfam" id="PF10057"/>
    </source>
</evidence>
<comment type="caution">
    <text evidence="2">The sequence shown here is derived from an EMBL/GenBank/DDBJ whole genome shotgun (WGS) entry which is preliminary data.</text>
</comment>
<protein>
    <submittedName>
        <fullName evidence="2">DUF2294 domain-containing protein</fullName>
    </submittedName>
</protein>
<proteinExistence type="predicted"/>
<dbReference type="Proteomes" id="UP001139150">
    <property type="component" value="Unassembled WGS sequence"/>
</dbReference>
<organism evidence="2 3">
    <name type="scientific">Halalkalibacter alkaliphilus</name>
    <dbReference type="NCBI Taxonomy" id="2917993"/>
    <lineage>
        <taxon>Bacteria</taxon>
        <taxon>Bacillati</taxon>
        <taxon>Bacillota</taxon>
        <taxon>Bacilli</taxon>
        <taxon>Bacillales</taxon>
        <taxon>Bacillaceae</taxon>
        <taxon>Halalkalibacter</taxon>
    </lineage>
</organism>
<name>A0A9X2CTE5_9BACI</name>
<dbReference type="RefSeq" id="WP_250096617.1">
    <property type="nucleotide sequence ID" value="NZ_JAKRYL010000010.1"/>
</dbReference>
<gene>
    <name evidence="2" type="ORF">MF646_11390</name>
</gene>
<dbReference type="AlphaFoldDB" id="A0A9X2CTE5"/>